<dbReference type="OrthoDB" id="8918678at2759"/>
<dbReference type="PANTHER" id="PTHR13402">
    <property type="entry name" value="RGPR-RELATED"/>
    <property type="match status" value="1"/>
</dbReference>
<protein>
    <recommendedName>
        <fullName evidence="7">Protein transport protein sec16</fullName>
    </recommendedName>
</protein>
<comment type="caution">
    <text evidence="11">The sequence shown here is derived from an EMBL/GenBank/DDBJ whole genome shotgun (WGS) entry which is preliminary data.</text>
</comment>
<dbReference type="CDD" id="cd09233">
    <property type="entry name" value="ACE1-Sec16-like"/>
    <property type="match status" value="1"/>
</dbReference>
<dbReference type="GO" id="GO:0070971">
    <property type="term" value="C:endoplasmic reticulum exit site"/>
    <property type="evidence" value="ECO:0007669"/>
    <property type="project" value="TreeGrafter"/>
</dbReference>
<feature type="compositionally biased region" description="Polar residues" evidence="8">
    <location>
        <begin position="878"/>
        <end position="899"/>
    </location>
</feature>
<organism evidence="11 12">
    <name type="scientific">Rhodocollybia butyracea</name>
    <dbReference type="NCBI Taxonomy" id="206335"/>
    <lineage>
        <taxon>Eukaryota</taxon>
        <taxon>Fungi</taxon>
        <taxon>Dikarya</taxon>
        <taxon>Basidiomycota</taxon>
        <taxon>Agaricomycotina</taxon>
        <taxon>Agaricomycetes</taxon>
        <taxon>Agaricomycetidae</taxon>
        <taxon>Agaricales</taxon>
        <taxon>Marasmiineae</taxon>
        <taxon>Omphalotaceae</taxon>
        <taxon>Rhodocollybia</taxon>
    </lineage>
</organism>
<evidence type="ECO:0000313" key="12">
    <source>
        <dbReference type="Proteomes" id="UP000772434"/>
    </source>
</evidence>
<dbReference type="PANTHER" id="PTHR13402:SF6">
    <property type="entry name" value="SECRETORY 16, ISOFORM I"/>
    <property type="match status" value="1"/>
</dbReference>
<keyword evidence="12" id="KW-1185">Reference proteome</keyword>
<feature type="compositionally biased region" description="Polar residues" evidence="8">
    <location>
        <begin position="200"/>
        <end position="222"/>
    </location>
</feature>
<feature type="compositionally biased region" description="Low complexity" evidence="8">
    <location>
        <begin position="245"/>
        <end position="259"/>
    </location>
</feature>
<keyword evidence="4 7" id="KW-0256">Endoplasmic reticulum</keyword>
<dbReference type="GO" id="GO:0016192">
    <property type="term" value="P:vesicle-mediated transport"/>
    <property type="evidence" value="ECO:0007669"/>
    <property type="project" value="UniProtKB-KW"/>
</dbReference>
<dbReference type="GO" id="GO:0007030">
    <property type="term" value="P:Golgi organization"/>
    <property type="evidence" value="ECO:0007669"/>
    <property type="project" value="TreeGrafter"/>
</dbReference>
<evidence type="ECO:0000256" key="7">
    <source>
        <dbReference type="RuleBase" id="RU364101"/>
    </source>
</evidence>
<dbReference type="GO" id="GO:0015031">
    <property type="term" value="P:protein transport"/>
    <property type="evidence" value="ECO:0007669"/>
    <property type="project" value="UniProtKB-KW"/>
</dbReference>
<proteinExistence type="inferred from homology"/>
<keyword evidence="7" id="KW-0653">Protein transport</keyword>
<dbReference type="Pfam" id="PF12931">
    <property type="entry name" value="TPR_Sec16"/>
    <property type="match status" value="1"/>
</dbReference>
<evidence type="ECO:0000259" key="9">
    <source>
        <dbReference type="Pfam" id="PF12931"/>
    </source>
</evidence>
<sequence length="1168" mass="123447">MSPSKTYAAGVHPETQRSPPLNHQSPPMGPPKRASSAAAIRAPVRTSSPLAGGFDRPRSSNAVVRTSPDSNRHRAGSFDLYSPKVGQIPEELTSNLSNGGSIDLYGPTSQTTPQDHSVPSDPYAPNGTFTSGQSSYTSYSSTVDNTPRQPPPSSYVQSSPYTPPDNRMQSPPAMTSTAQRSPYDSKPHSGSVGPPPPPKRSTSNASILSTSGDLYAPSNHSRVQSHESDSETYTSRYNYPDTDQASAGPGPASSSSLGPQEVKAPTYTPYAPSPSLLGTNDPLGRAGARVPVFSFGFGGKFVTCFHGADKMNTGFDVALASRNSTGVDIRTLNKLIPNSALNLSSASFPGPLFSDPGSPTTAIGLVRPGAAAQTKSKKAHVLKYLEDRAAELSQGLGYLHSDTENQGQTESKIVLFKILKILVENDGKLSGTPAVDAAVREALVPQIATDANDNSGFTSVADLQGSGVGSTNPNETPISVTTLRPSTLDKIESFLLRGERRQAYHFALDQKLWSHAMIIASGIDKDAWQEVVNEFLKTELGSQSALTTTTPSTSGREGMRVVYSLFSGQGAKSVHQLVPKTSLSNPAAVLLAPMTVAATPLTPNFSVPMSAANIPAESLSKWTEIVAMMLSGSVTPETAATLTALGDQLAGNGWTEAAHVCYLLSPQTSTVAGSQHPSARIVLLGARNPHLFSNFMSDPDPIILSEIHEFALSLAPVAKGQEAFGGLPHLQAYRFIRAVCLAELGDVSIANRYCEAITVSMNRPSAYYTTVLLERLKGLSDRIVGVSQVDKAGSWMGGKLAKPSLDGFGGWLEGRFAKLVTGDLESPKTAEHEQKSEERGFVGPFSHYSTISSTTTSTSPSPQSSVLNLNAYAPPPQTGSASSLASSGPTERASSAMDNSRSRLVPPGPTPRVNSANASISTFAQAQAQSRSFGQALSNYASSPNDLPTPKPSIDLTEDEGQEVSWWGSGDAVTPTAANFVQLSGNALTPSSEGFVSLMDNQNYSVGSTSHTPSNNHHVEEEEDVEDLGFGNSKSKPKSEVDDANKPKESKSPPARPEINPVAGASSSGSWLSRLWKRDSTGPVKASLGEDSSFYYDAELKKWVNKKAGSDAAVNPATPPPPPARAQTTSPSVATGRSPSAGLLLQLYDLQVPALLRRARLLQWKTRR</sequence>
<feature type="compositionally biased region" description="Basic and acidic residues" evidence="8">
    <location>
        <begin position="1037"/>
        <end position="1051"/>
    </location>
</feature>
<keyword evidence="7" id="KW-0472">Membrane</keyword>
<feature type="compositionally biased region" description="Polar residues" evidence="8">
    <location>
        <begin position="59"/>
        <end position="69"/>
    </location>
</feature>
<comment type="similarity">
    <text evidence="2 7">Belongs to the SEC16 family.</text>
</comment>
<evidence type="ECO:0000256" key="5">
    <source>
        <dbReference type="ARBA" id="ARBA00022892"/>
    </source>
</evidence>
<dbReference type="Gene3D" id="1.25.40.1030">
    <property type="match status" value="1"/>
</dbReference>
<feature type="region of interest" description="Disordered" evidence="8">
    <location>
        <begin position="1"/>
        <end position="275"/>
    </location>
</feature>
<feature type="compositionally biased region" description="Polar residues" evidence="8">
    <location>
        <begin position="107"/>
        <end position="117"/>
    </location>
</feature>
<evidence type="ECO:0000313" key="11">
    <source>
        <dbReference type="EMBL" id="KAF9075283.1"/>
    </source>
</evidence>
<feature type="compositionally biased region" description="Polar residues" evidence="8">
    <location>
        <begin position="16"/>
        <end position="25"/>
    </location>
</feature>
<feature type="region of interest" description="Disordered" evidence="8">
    <location>
        <begin position="1006"/>
        <end position="1068"/>
    </location>
</feature>
<evidence type="ECO:0000256" key="2">
    <source>
        <dbReference type="ARBA" id="ARBA00005927"/>
    </source>
</evidence>
<dbReference type="InterPro" id="IPR024298">
    <property type="entry name" value="Sec16_Sec23-bd"/>
</dbReference>
<feature type="domain" description="Sec16 central conserved" evidence="10">
    <location>
        <begin position="290"/>
        <end position="427"/>
    </location>
</feature>
<dbReference type="GO" id="GO:0070973">
    <property type="term" value="P:protein localization to endoplasmic reticulum exit site"/>
    <property type="evidence" value="ECO:0007669"/>
    <property type="project" value="TreeGrafter"/>
</dbReference>
<feature type="compositionally biased region" description="Basic and acidic residues" evidence="8">
    <location>
        <begin position="825"/>
        <end position="840"/>
    </location>
</feature>
<feature type="compositionally biased region" description="Polar residues" evidence="8">
    <location>
        <begin position="231"/>
        <end position="244"/>
    </location>
</feature>
<evidence type="ECO:0000256" key="1">
    <source>
        <dbReference type="ARBA" id="ARBA00004397"/>
    </source>
</evidence>
<feature type="region of interest" description="Disordered" evidence="8">
    <location>
        <begin position="825"/>
        <end position="916"/>
    </location>
</feature>
<name>A0A9P5Q625_9AGAR</name>
<feature type="domain" description="Sec16 Sec23-binding" evidence="9">
    <location>
        <begin position="491"/>
        <end position="823"/>
    </location>
</feature>
<feature type="compositionally biased region" description="Polar residues" evidence="8">
    <location>
        <begin position="937"/>
        <end position="946"/>
    </location>
</feature>
<dbReference type="GO" id="GO:0006914">
    <property type="term" value="P:autophagy"/>
    <property type="evidence" value="ECO:0007669"/>
    <property type="project" value="UniProtKB-KW"/>
</dbReference>
<feature type="compositionally biased region" description="Low complexity" evidence="8">
    <location>
        <begin position="849"/>
        <end position="865"/>
    </location>
</feature>
<dbReference type="EMBL" id="JADNRY010000010">
    <property type="protein sequence ID" value="KAF9075283.1"/>
    <property type="molecule type" value="Genomic_DNA"/>
</dbReference>
<evidence type="ECO:0000256" key="3">
    <source>
        <dbReference type="ARBA" id="ARBA00022448"/>
    </source>
</evidence>
<evidence type="ECO:0000256" key="6">
    <source>
        <dbReference type="ARBA" id="ARBA00024687"/>
    </source>
</evidence>
<reference evidence="11" key="1">
    <citation type="submission" date="2020-11" db="EMBL/GenBank/DDBJ databases">
        <authorList>
            <consortium name="DOE Joint Genome Institute"/>
            <person name="Ahrendt S."/>
            <person name="Riley R."/>
            <person name="Andreopoulos W."/>
            <person name="Labutti K."/>
            <person name="Pangilinan J."/>
            <person name="Ruiz-Duenas F.J."/>
            <person name="Barrasa J.M."/>
            <person name="Sanchez-Garcia M."/>
            <person name="Camarero S."/>
            <person name="Miyauchi S."/>
            <person name="Serrano A."/>
            <person name="Linde D."/>
            <person name="Babiker R."/>
            <person name="Drula E."/>
            <person name="Ayuso-Fernandez I."/>
            <person name="Pacheco R."/>
            <person name="Padilla G."/>
            <person name="Ferreira P."/>
            <person name="Barriuso J."/>
            <person name="Kellner H."/>
            <person name="Castanera R."/>
            <person name="Alfaro M."/>
            <person name="Ramirez L."/>
            <person name="Pisabarro A.G."/>
            <person name="Kuo A."/>
            <person name="Tritt A."/>
            <person name="Lipzen A."/>
            <person name="He G."/>
            <person name="Yan M."/>
            <person name="Ng V."/>
            <person name="Cullen D."/>
            <person name="Martin F."/>
            <person name="Rosso M.-N."/>
            <person name="Henrissat B."/>
            <person name="Hibbett D."/>
            <person name="Martinez A.T."/>
            <person name="Grigoriev I.V."/>
        </authorList>
    </citation>
    <scope>NUCLEOTIDE SEQUENCE</scope>
    <source>
        <strain evidence="11">AH 40177</strain>
    </source>
</reference>
<keyword evidence="7" id="KW-0072">Autophagy</keyword>
<evidence type="ECO:0000256" key="8">
    <source>
        <dbReference type="SAM" id="MobiDB-lite"/>
    </source>
</evidence>
<comment type="function">
    <text evidence="6 7">Involved in the initiation of assembly of the COPII coat required for the formation of transport vesicles from the endoplasmic reticulum (ER) and the selection of cargo molecules. Also involved in autophagy.</text>
</comment>
<feature type="compositionally biased region" description="Polar residues" evidence="8">
    <location>
        <begin position="167"/>
        <end position="182"/>
    </location>
</feature>
<dbReference type="GO" id="GO:0005789">
    <property type="term" value="C:endoplasmic reticulum membrane"/>
    <property type="evidence" value="ECO:0007669"/>
    <property type="project" value="UniProtKB-SubCell"/>
</dbReference>
<feature type="region of interest" description="Disordered" evidence="8">
    <location>
        <begin position="937"/>
        <end position="967"/>
    </location>
</feature>
<accession>A0A9P5Q625</accession>
<evidence type="ECO:0000259" key="10">
    <source>
        <dbReference type="Pfam" id="PF12932"/>
    </source>
</evidence>
<dbReference type="GO" id="GO:0012507">
    <property type="term" value="C:ER to Golgi transport vesicle membrane"/>
    <property type="evidence" value="ECO:0007669"/>
    <property type="project" value="TreeGrafter"/>
</dbReference>
<dbReference type="AlphaFoldDB" id="A0A9P5Q625"/>
<dbReference type="Pfam" id="PF12932">
    <property type="entry name" value="Sec16"/>
    <property type="match status" value="1"/>
</dbReference>
<dbReference type="Proteomes" id="UP000772434">
    <property type="component" value="Unassembled WGS sequence"/>
</dbReference>
<dbReference type="InterPro" id="IPR024340">
    <property type="entry name" value="Sec16_CCD"/>
</dbReference>
<keyword evidence="3 7" id="KW-0813">Transport</keyword>
<comment type="subcellular location">
    <subcellularLocation>
        <location evidence="1">Endoplasmic reticulum membrane</location>
        <topology evidence="1">Peripheral membrane protein</topology>
        <orientation evidence="1">Cytoplasmic side</orientation>
    </subcellularLocation>
</comment>
<feature type="region of interest" description="Disordered" evidence="8">
    <location>
        <begin position="1109"/>
        <end position="1137"/>
    </location>
</feature>
<feature type="compositionally biased region" description="Low complexity" evidence="8">
    <location>
        <begin position="127"/>
        <end position="142"/>
    </location>
</feature>
<gene>
    <name evidence="11" type="ORF">BDP27DRAFT_42138</name>
</gene>
<evidence type="ECO:0000256" key="4">
    <source>
        <dbReference type="ARBA" id="ARBA00022824"/>
    </source>
</evidence>
<keyword evidence="5 7" id="KW-0931">ER-Golgi transport</keyword>